<evidence type="ECO:0000256" key="1">
    <source>
        <dbReference type="ARBA" id="ARBA00010839"/>
    </source>
</evidence>
<dbReference type="InterPro" id="IPR004027">
    <property type="entry name" value="SEC_C_motif"/>
</dbReference>
<dbReference type="SUPFAM" id="SSF54427">
    <property type="entry name" value="NTF2-like"/>
    <property type="match status" value="1"/>
</dbReference>
<proteinExistence type="inferred from homology"/>
<dbReference type="EMBL" id="CP115965">
    <property type="protein sequence ID" value="WZW98130.1"/>
    <property type="molecule type" value="Genomic_DNA"/>
</dbReference>
<dbReference type="HAMAP" id="MF_00612">
    <property type="entry name" value="UPF0225"/>
    <property type="match status" value="1"/>
</dbReference>
<keyword evidence="5" id="KW-1185">Reference proteome</keyword>
<dbReference type="Pfam" id="PF17775">
    <property type="entry name" value="YchJ_M-like"/>
    <property type="match status" value="1"/>
</dbReference>
<dbReference type="InterPro" id="IPR023006">
    <property type="entry name" value="YchJ-like"/>
</dbReference>
<dbReference type="InterPro" id="IPR032710">
    <property type="entry name" value="NTF2-like_dom_sf"/>
</dbReference>
<accession>A0ABZ3C6E8</accession>
<name>A0ABZ3C6E8_9ACTN</name>
<dbReference type="Pfam" id="PF02810">
    <property type="entry name" value="SEC-C"/>
    <property type="match status" value="1"/>
</dbReference>
<evidence type="ECO:0000313" key="5">
    <source>
        <dbReference type="Proteomes" id="UP001434337"/>
    </source>
</evidence>
<evidence type="ECO:0000313" key="4">
    <source>
        <dbReference type="EMBL" id="WZW98130.1"/>
    </source>
</evidence>
<comment type="similarity">
    <text evidence="1 2">Belongs to the UPF0225 family.</text>
</comment>
<dbReference type="Gene3D" id="3.10.450.50">
    <property type="match status" value="1"/>
</dbReference>
<dbReference type="Proteomes" id="UP001434337">
    <property type="component" value="Chromosome"/>
</dbReference>
<feature type="domain" description="YchJ-like middle NTF2-like" evidence="3">
    <location>
        <begin position="32"/>
        <end position="126"/>
    </location>
</feature>
<sequence length="133" mass="14039">MSATPDACPCGTGTPYGACCGPLHSGRRVAPTAEALMRSRYAAFALGLTAYLADTWHPATRPASVTLDSATAWTGLVIENTTAGRAWDTTGTVTFAASWRSGRRHGTQRETSRFTTLDGRWVYVDGVSAANPA</sequence>
<protein>
    <recommendedName>
        <fullName evidence="2">UPF0225 protein PCC79_14735</fullName>
    </recommendedName>
</protein>
<dbReference type="PANTHER" id="PTHR33747:SF1">
    <property type="entry name" value="ADENYLATE CYCLASE-ASSOCIATED CAP C-TERMINAL DOMAIN-CONTAINING PROTEIN"/>
    <property type="match status" value="1"/>
</dbReference>
<gene>
    <name evidence="4" type="ORF">PCC79_14735</name>
</gene>
<dbReference type="PANTHER" id="PTHR33747">
    <property type="entry name" value="UPF0225 PROTEIN SCO1677"/>
    <property type="match status" value="1"/>
</dbReference>
<dbReference type="InterPro" id="IPR048469">
    <property type="entry name" value="YchJ-like_M"/>
</dbReference>
<evidence type="ECO:0000256" key="2">
    <source>
        <dbReference type="HAMAP-Rule" id="MF_00612"/>
    </source>
</evidence>
<reference evidence="4 5" key="1">
    <citation type="journal article" date="2023" name="Environ Microbiome">
        <title>A coral-associated actinobacterium mitigates coral bleaching under heat stress.</title>
        <authorList>
            <person name="Li J."/>
            <person name="Zou Y."/>
            <person name="Li Q."/>
            <person name="Zhang J."/>
            <person name="Bourne D.G."/>
            <person name="Lyu Y."/>
            <person name="Liu C."/>
            <person name="Zhang S."/>
        </authorList>
    </citation>
    <scope>NUCLEOTIDE SEQUENCE [LARGE SCALE GENOMIC DNA]</scope>
    <source>
        <strain evidence="4 5">SCSIO 13291</strain>
    </source>
</reference>
<organism evidence="4 5">
    <name type="scientific">Propioniciclava soli</name>
    <dbReference type="NCBI Taxonomy" id="2775081"/>
    <lineage>
        <taxon>Bacteria</taxon>
        <taxon>Bacillati</taxon>
        <taxon>Actinomycetota</taxon>
        <taxon>Actinomycetes</taxon>
        <taxon>Propionibacteriales</taxon>
        <taxon>Propionibacteriaceae</taxon>
        <taxon>Propioniciclava</taxon>
    </lineage>
</organism>
<evidence type="ECO:0000259" key="3">
    <source>
        <dbReference type="Pfam" id="PF17775"/>
    </source>
</evidence>
<dbReference type="RefSeq" id="WP_342372257.1">
    <property type="nucleotide sequence ID" value="NZ_CP115965.1"/>
</dbReference>